<proteinExistence type="predicted"/>
<dbReference type="SUPFAM" id="SSF55826">
    <property type="entry name" value="YbaK/ProRS associated domain"/>
    <property type="match status" value="1"/>
</dbReference>
<reference evidence="2" key="1">
    <citation type="submission" date="2018-06" db="EMBL/GenBank/DDBJ databases">
        <authorList>
            <person name="Zhirakovskaya E."/>
        </authorList>
    </citation>
    <scope>NUCLEOTIDE SEQUENCE</scope>
</reference>
<feature type="domain" description="YbaK/aminoacyl-tRNA synthetase-associated" evidence="1">
    <location>
        <begin position="24"/>
        <end position="79"/>
    </location>
</feature>
<accession>A0A3B0UYC2</accession>
<name>A0A3B0UYC2_9ZZZZ</name>
<dbReference type="GO" id="GO:0002161">
    <property type="term" value="F:aminoacyl-tRNA deacylase activity"/>
    <property type="evidence" value="ECO:0007669"/>
    <property type="project" value="InterPro"/>
</dbReference>
<dbReference type="Gene3D" id="3.90.960.10">
    <property type="entry name" value="YbaK/aminoacyl-tRNA synthetase-associated domain"/>
    <property type="match status" value="1"/>
</dbReference>
<dbReference type="InterPro" id="IPR036754">
    <property type="entry name" value="YbaK/aa-tRNA-synt-asso_dom_sf"/>
</dbReference>
<dbReference type="EMBL" id="UOEU01000476">
    <property type="protein sequence ID" value="VAW33730.1"/>
    <property type="molecule type" value="Genomic_DNA"/>
</dbReference>
<dbReference type="AlphaFoldDB" id="A0A3B0UYC2"/>
<sequence>MMDCYEKILRLLKNYNVVYMLHEHEPVRTVADVEDKLPFLLDKMLKTVAFRLKDGRTVLAGLRGHDRIDYRKLAAAAKTASPWQSNSTICSA</sequence>
<evidence type="ECO:0000313" key="2">
    <source>
        <dbReference type="EMBL" id="VAW33730.1"/>
    </source>
</evidence>
<dbReference type="InterPro" id="IPR007214">
    <property type="entry name" value="YbaK/aa-tRNA-synth-assoc-dom"/>
</dbReference>
<organism evidence="2">
    <name type="scientific">hydrothermal vent metagenome</name>
    <dbReference type="NCBI Taxonomy" id="652676"/>
    <lineage>
        <taxon>unclassified sequences</taxon>
        <taxon>metagenomes</taxon>
        <taxon>ecological metagenomes</taxon>
    </lineage>
</organism>
<gene>
    <name evidence="2" type="ORF">MNBD_CHLOROFLEXI01-1533</name>
</gene>
<protein>
    <recommendedName>
        <fullName evidence="1">YbaK/aminoacyl-tRNA synthetase-associated domain-containing protein</fullName>
    </recommendedName>
</protein>
<dbReference type="Pfam" id="PF04073">
    <property type="entry name" value="tRNA_edit"/>
    <property type="match status" value="1"/>
</dbReference>
<evidence type="ECO:0000259" key="1">
    <source>
        <dbReference type="Pfam" id="PF04073"/>
    </source>
</evidence>